<evidence type="ECO:0000256" key="6">
    <source>
        <dbReference type="ARBA" id="ARBA00022989"/>
    </source>
</evidence>
<evidence type="ECO:0000256" key="5">
    <source>
        <dbReference type="ARBA" id="ARBA00022792"/>
    </source>
</evidence>
<evidence type="ECO:0000313" key="11">
    <source>
        <dbReference type="EMBL" id="THC95130.1"/>
    </source>
</evidence>
<keyword evidence="4 9" id="KW-0812">Transmembrane</keyword>
<evidence type="ECO:0008006" key="13">
    <source>
        <dbReference type="Google" id="ProtNLM"/>
    </source>
</evidence>
<comment type="caution">
    <text evidence="11">The sequence shown here is derived from an EMBL/GenBank/DDBJ whole genome shotgun (WGS) entry which is preliminary data.</text>
</comment>
<evidence type="ECO:0000256" key="4">
    <source>
        <dbReference type="ARBA" id="ARBA00022692"/>
    </source>
</evidence>
<evidence type="ECO:0000256" key="9">
    <source>
        <dbReference type="PROSITE-ProRule" id="PRU00282"/>
    </source>
</evidence>
<dbReference type="AlphaFoldDB" id="A0A4S3JIN2"/>
<keyword evidence="3 10" id="KW-0813">Transport</keyword>
<evidence type="ECO:0000256" key="10">
    <source>
        <dbReference type="RuleBase" id="RU000488"/>
    </source>
</evidence>
<organism evidence="11 12">
    <name type="scientific">Aspergillus tanneri</name>
    <dbReference type="NCBI Taxonomy" id="1220188"/>
    <lineage>
        <taxon>Eukaryota</taxon>
        <taxon>Fungi</taxon>
        <taxon>Dikarya</taxon>
        <taxon>Ascomycota</taxon>
        <taxon>Pezizomycotina</taxon>
        <taxon>Eurotiomycetes</taxon>
        <taxon>Eurotiomycetidae</taxon>
        <taxon>Eurotiales</taxon>
        <taxon>Aspergillaceae</taxon>
        <taxon>Aspergillus</taxon>
        <taxon>Aspergillus subgen. Circumdati</taxon>
    </lineage>
</organism>
<comment type="subcellular location">
    <subcellularLocation>
        <location evidence="1">Mitochondrion membrane</location>
        <topology evidence="1">Multi-pass membrane protein</topology>
    </subcellularLocation>
</comment>
<evidence type="ECO:0000256" key="7">
    <source>
        <dbReference type="ARBA" id="ARBA00023128"/>
    </source>
</evidence>
<keyword evidence="6" id="KW-1133">Transmembrane helix</keyword>
<feature type="repeat" description="Solcar" evidence="9">
    <location>
        <begin position="1"/>
        <end position="69"/>
    </location>
</feature>
<dbReference type="Gene3D" id="1.50.40.10">
    <property type="entry name" value="Mitochondrial carrier domain"/>
    <property type="match status" value="2"/>
</dbReference>
<dbReference type="PROSITE" id="PS50920">
    <property type="entry name" value="SOLCAR"/>
    <property type="match status" value="2"/>
</dbReference>
<dbReference type="VEuPathDB" id="FungiDB:EYZ11_005373"/>
<reference evidence="11 12" key="1">
    <citation type="submission" date="2019-03" db="EMBL/GenBank/DDBJ databases">
        <title>The genome sequence of a newly discovered highly antifungal drug resistant Aspergillus species, Aspergillus tanneri NIH 1004.</title>
        <authorList>
            <person name="Mounaud S."/>
            <person name="Singh I."/>
            <person name="Joardar V."/>
            <person name="Pakala S."/>
            <person name="Pakala S."/>
            <person name="Venepally P."/>
            <person name="Hoover J."/>
            <person name="Nierman W."/>
            <person name="Chung J."/>
            <person name="Losada L."/>
        </authorList>
    </citation>
    <scope>NUCLEOTIDE SEQUENCE [LARGE SCALE GENOMIC DNA]</scope>
    <source>
        <strain evidence="11 12">NIH1004</strain>
    </source>
</reference>
<proteinExistence type="inferred from homology"/>
<evidence type="ECO:0000256" key="1">
    <source>
        <dbReference type="ARBA" id="ARBA00004225"/>
    </source>
</evidence>
<dbReference type="GO" id="GO:0048250">
    <property type="term" value="P:iron import into the mitochondrion"/>
    <property type="evidence" value="ECO:0007669"/>
    <property type="project" value="TreeGrafter"/>
</dbReference>
<dbReference type="Proteomes" id="UP000308092">
    <property type="component" value="Unassembled WGS sequence"/>
</dbReference>
<keyword evidence="12" id="KW-1185">Reference proteome</keyword>
<evidence type="ECO:0000256" key="3">
    <source>
        <dbReference type="ARBA" id="ARBA00022448"/>
    </source>
</evidence>
<dbReference type="STRING" id="1220188.A0A4S3JIN2"/>
<dbReference type="PANTHER" id="PTHR45758:SF4">
    <property type="entry name" value="MITOFERRIN-1"/>
    <property type="match status" value="1"/>
</dbReference>
<keyword evidence="8 9" id="KW-0472">Membrane</keyword>
<dbReference type="InterPro" id="IPR018108">
    <property type="entry name" value="MCP_transmembrane"/>
</dbReference>
<sequence>MYPVDLLKTRMQVLHPTTGGLYTGITNAVSTIYRIEGWRTLWKGVSSVIVGAGPAHAVYFGTYEVVKELAGGNVDEGHHPIAAALSGSAATIASDALMNPFDEGLQAFYVSYPTTLCMTVPFTATQFVAYESISKVINPSQDYDPFTHCISGGLAGAVAAGITTPLDVVKTLLQTRGLAQNEEIRSAKGLFNAAAIIKRQFGWSGFLRGARPRIISTMPSTAICWTSYEMAKAYFKRQVD</sequence>
<dbReference type="PANTHER" id="PTHR45758">
    <property type="entry name" value="MITOFERRIN-1-RELATED"/>
    <property type="match status" value="1"/>
</dbReference>
<keyword evidence="7" id="KW-0496">Mitochondrion</keyword>
<evidence type="ECO:0000256" key="2">
    <source>
        <dbReference type="ARBA" id="ARBA00006375"/>
    </source>
</evidence>
<evidence type="ECO:0000256" key="8">
    <source>
        <dbReference type="ARBA" id="ARBA00023136"/>
    </source>
</evidence>
<dbReference type="GO" id="GO:0031966">
    <property type="term" value="C:mitochondrial membrane"/>
    <property type="evidence" value="ECO:0007669"/>
    <property type="project" value="UniProtKB-SubCell"/>
</dbReference>
<dbReference type="InterPro" id="IPR023395">
    <property type="entry name" value="MCP_dom_sf"/>
</dbReference>
<dbReference type="GO" id="GO:0015093">
    <property type="term" value="F:ferrous iron transmembrane transporter activity"/>
    <property type="evidence" value="ECO:0007669"/>
    <property type="project" value="TreeGrafter"/>
</dbReference>
<name>A0A4S3JIN2_9EURO</name>
<protein>
    <recommendedName>
        <fullName evidence="13">Fe(2+) transporter</fullName>
    </recommendedName>
</protein>
<accession>A0A4S3JIN2</accession>
<dbReference type="EMBL" id="SOSA01000171">
    <property type="protein sequence ID" value="THC95130.1"/>
    <property type="molecule type" value="Genomic_DNA"/>
</dbReference>
<feature type="repeat" description="Solcar" evidence="9">
    <location>
        <begin position="143"/>
        <end position="234"/>
    </location>
</feature>
<gene>
    <name evidence="11" type="ORF">EYZ11_005373</name>
</gene>
<dbReference type="Pfam" id="PF00153">
    <property type="entry name" value="Mito_carr"/>
    <property type="match status" value="2"/>
</dbReference>
<dbReference type="SUPFAM" id="SSF103506">
    <property type="entry name" value="Mitochondrial carrier"/>
    <property type="match status" value="1"/>
</dbReference>
<evidence type="ECO:0000313" key="12">
    <source>
        <dbReference type="Proteomes" id="UP000308092"/>
    </source>
</evidence>
<comment type="similarity">
    <text evidence="2 10">Belongs to the mitochondrial carrier (TC 2.A.29) family.</text>
</comment>
<keyword evidence="5" id="KW-0999">Mitochondrion inner membrane</keyword>